<dbReference type="PANTHER" id="PTHR34605">
    <property type="entry name" value="PHAGE_INTEGRASE DOMAIN-CONTAINING PROTEIN"/>
    <property type="match status" value="1"/>
</dbReference>
<keyword evidence="1" id="KW-0233">DNA recombination</keyword>
<accession>A0A8W8IZ40</accession>
<feature type="region of interest" description="Disordered" evidence="2">
    <location>
        <begin position="1"/>
        <end position="48"/>
    </location>
</feature>
<dbReference type="GO" id="GO:0006310">
    <property type="term" value="P:DNA recombination"/>
    <property type="evidence" value="ECO:0007669"/>
    <property type="project" value="UniProtKB-KW"/>
</dbReference>
<reference evidence="3" key="1">
    <citation type="submission" date="2022-08" db="UniProtKB">
        <authorList>
            <consortium name="EnsemblMetazoa"/>
        </authorList>
    </citation>
    <scope>IDENTIFICATION</scope>
    <source>
        <strain evidence="3">05x7-T-G4-1.051#20</strain>
    </source>
</reference>
<feature type="compositionally biased region" description="Polar residues" evidence="2">
    <location>
        <begin position="27"/>
        <end position="37"/>
    </location>
</feature>
<dbReference type="GO" id="GO:0015074">
    <property type="term" value="P:DNA integration"/>
    <property type="evidence" value="ECO:0007669"/>
    <property type="project" value="InterPro"/>
</dbReference>
<dbReference type="GO" id="GO:0003677">
    <property type="term" value="F:DNA binding"/>
    <property type="evidence" value="ECO:0007669"/>
    <property type="project" value="InterPro"/>
</dbReference>
<organism evidence="3 4">
    <name type="scientific">Magallana gigas</name>
    <name type="common">Pacific oyster</name>
    <name type="synonym">Crassostrea gigas</name>
    <dbReference type="NCBI Taxonomy" id="29159"/>
    <lineage>
        <taxon>Eukaryota</taxon>
        <taxon>Metazoa</taxon>
        <taxon>Spiralia</taxon>
        <taxon>Lophotrochozoa</taxon>
        <taxon>Mollusca</taxon>
        <taxon>Bivalvia</taxon>
        <taxon>Autobranchia</taxon>
        <taxon>Pteriomorphia</taxon>
        <taxon>Ostreida</taxon>
        <taxon>Ostreoidea</taxon>
        <taxon>Ostreidae</taxon>
        <taxon>Magallana</taxon>
    </lineage>
</organism>
<evidence type="ECO:0000313" key="3">
    <source>
        <dbReference type="EnsemblMetazoa" id="G16167.1:cds"/>
    </source>
</evidence>
<dbReference type="EnsemblMetazoa" id="G16167.1">
    <property type="protein sequence ID" value="G16167.1:cds"/>
    <property type="gene ID" value="G16167"/>
</dbReference>
<dbReference type="InterPro" id="IPR052925">
    <property type="entry name" value="Phage_Integrase-like_Recomb"/>
</dbReference>
<dbReference type="InterPro" id="IPR011010">
    <property type="entry name" value="DNA_brk_join_enz"/>
</dbReference>
<dbReference type="PANTHER" id="PTHR34605:SF3">
    <property type="entry name" value="P CELL-TYPE AGGLUTINATION PROTEIN MAP4-LIKE-RELATED"/>
    <property type="match status" value="1"/>
</dbReference>
<keyword evidence="4" id="KW-1185">Reference proteome</keyword>
<dbReference type="AlphaFoldDB" id="A0A8W8IZ40"/>
<evidence type="ECO:0000256" key="1">
    <source>
        <dbReference type="ARBA" id="ARBA00023172"/>
    </source>
</evidence>
<name>A0A8W8IZ40_MAGGI</name>
<evidence type="ECO:0000313" key="4">
    <source>
        <dbReference type="Proteomes" id="UP000005408"/>
    </source>
</evidence>
<evidence type="ECO:0000256" key="2">
    <source>
        <dbReference type="SAM" id="MobiDB-lite"/>
    </source>
</evidence>
<sequence length="339" mass="37728">MPKRKVREAPPAPRAKPRDRKRVATDSAGSNGPQHSVNLVDLSGPQHSANLVDFPTSPNLNRETMSTQKQPPALNREQLDEVTRAVIAAMSCGAETSHPQNEMTQDVSAEYPGFSYHCKLHGFPDRTQDFLLKKVLLGLSRSNPLHDTRKPITLQILTTIVQTLPSICHSYSESTLFTTIFVTAFFGFFRMGELVQNTKQDVGHAIQVQNVSYSPLDNTIKIVLHHSKTDQAGRGAAIQLKSTHKIVCPVSCFRLYLQLRPKCRGSLFCHISGSPVTRYQVVSVFNMLLEKLGLDTKLYKTHSFRIGAVSNAWASGASQQSIAIEGRWKSSCLLNYRKQ</sequence>
<dbReference type="SUPFAM" id="SSF56349">
    <property type="entry name" value="DNA breaking-rejoining enzymes"/>
    <property type="match status" value="1"/>
</dbReference>
<dbReference type="Gene3D" id="1.10.443.10">
    <property type="entry name" value="Intergrase catalytic core"/>
    <property type="match status" value="1"/>
</dbReference>
<dbReference type="InterPro" id="IPR013762">
    <property type="entry name" value="Integrase-like_cat_sf"/>
</dbReference>
<dbReference type="Proteomes" id="UP000005408">
    <property type="component" value="Unassembled WGS sequence"/>
</dbReference>
<proteinExistence type="predicted"/>
<protein>
    <recommendedName>
        <fullName evidence="5">Tyr recombinase domain-containing protein</fullName>
    </recommendedName>
</protein>
<evidence type="ECO:0008006" key="5">
    <source>
        <dbReference type="Google" id="ProtNLM"/>
    </source>
</evidence>